<comment type="caution">
    <text evidence="2">The sequence shown here is derived from an EMBL/GenBank/DDBJ whole genome shotgun (WGS) entry which is preliminary data.</text>
</comment>
<sequence>MLLVQYLFLGAVSLGTCLGKIIGDQTQTWMDTRNFPLTFSYTFKIWDPEAANKEREITIDVEYDAITTAERRLSACRSIDSAPLNQTGVPYPFWIIAAKQSWIGEGEKKLFATNYVSAHASSMSCEGEGIQRCDLHMGKTQPGSWSSFKCKGATDGMVNVKGGTLKRPEGVPSQAYAAWGLGFIGPEDNEVNWYNGVKN</sequence>
<evidence type="ECO:0000313" key="3">
    <source>
        <dbReference type="Proteomes" id="UP000812966"/>
    </source>
</evidence>
<proteinExistence type="predicted"/>
<name>A0A8K0JHZ0_9TREE</name>
<accession>A0A8K0JHZ0</accession>
<reference evidence="2" key="1">
    <citation type="submission" date="2020-04" db="EMBL/GenBank/DDBJ databases">
        <title>Analysis of mating type loci in Filobasidium floriforme.</title>
        <authorList>
            <person name="Nowrousian M."/>
        </authorList>
    </citation>
    <scope>NUCLEOTIDE SEQUENCE</scope>
    <source>
        <strain evidence="2">CBS 6242</strain>
    </source>
</reference>
<keyword evidence="1" id="KW-0732">Signal</keyword>
<feature type="chain" id="PRO_5035451314" evidence="1">
    <location>
        <begin position="20"/>
        <end position="199"/>
    </location>
</feature>
<organism evidence="2 3">
    <name type="scientific">Filobasidium floriforme</name>
    <dbReference type="NCBI Taxonomy" id="5210"/>
    <lineage>
        <taxon>Eukaryota</taxon>
        <taxon>Fungi</taxon>
        <taxon>Dikarya</taxon>
        <taxon>Basidiomycota</taxon>
        <taxon>Agaricomycotina</taxon>
        <taxon>Tremellomycetes</taxon>
        <taxon>Filobasidiales</taxon>
        <taxon>Filobasidiaceae</taxon>
        <taxon>Filobasidium</taxon>
    </lineage>
</organism>
<protein>
    <submittedName>
        <fullName evidence="2">Uncharacterized protein</fullName>
    </submittedName>
</protein>
<dbReference type="AlphaFoldDB" id="A0A8K0JHZ0"/>
<evidence type="ECO:0000256" key="1">
    <source>
        <dbReference type="SAM" id="SignalP"/>
    </source>
</evidence>
<feature type="signal peptide" evidence="1">
    <location>
        <begin position="1"/>
        <end position="19"/>
    </location>
</feature>
<dbReference type="EMBL" id="JABELV010000124">
    <property type="protein sequence ID" value="KAG7530241.1"/>
    <property type="molecule type" value="Genomic_DNA"/>
</dbReference>
<evidence type="ECO:0000313" key="2">
    <source>
        <dbReference type="EMBL" id="KAG7530241.1"/>
    </source>
</evidence>
<gene>
    <name evidence="2" type="ORF">FFLO_05171</name>
</gene>
<dbReference type="Proteomes" id="UP000812966">
    <property type="component" value="Unassembled WGS sequence"/>
</dbReference>
<keyword evidence="3" id="KW-1185">Reference proteome</keyword>